<comment type="caution">
    <text evidence="1">The sequence shown here is derived from an EMBL/GenBank/DDBJ whole genome shotgun (WGS) entry which is preliminary data.</text>
</comment>
<sequence>MGHYVIRVKGNLSRELTDAFPTLKADKEPPQTVLHGHLDDQAALAGILNHLDMLGIDIVEVLQVPPTPKSAKAKE</sequence>
<reference evidence="1 2" key="1">
    <citation type="submission" date="2019-06" db="EMBL/GenBank/DDBJ databases">
        <title>Sequencing the genomes of 1000 actinobacteria strains.</title>
        <authorList>
            <person name="Klenk H.-P."/>
        </authorList>
    </citation>
    <scope>NUCLEOTIDE SEQUENCE [LARGE SCALE GENOMIC DNA]</scope>
    <source>
        <strain evidence="1 2">DSM 24683</strain>
    </source>
</reference>
<organism evidence="1 2">
    <name type="scientific">Kribbella amoyensis</name>
    <dbReference type="NCBI Taxonomy" id="996641"/>
    <lineage>
        <taxon>Bacteria</taxon>
        <taxon>Bacillati</taxon>
        <taxon>Actinomycetota</taxon>
        <taxon>Actinomycetes</taxon>
        <taxon>Propionibacteriales</taxon>
        <taxon>Kribbellaceae</taxon>
        <taxon>Kribbella</taxon>
    </lineage>
</organism>
<proteinExistence type="predicted"/>
<accession>A0A561BMH9</accession>
<name>A0A561BMH9_9ACTN</name>
<evidence type="ECO:0000313" key="1">
    <source>
        <dbReference type="EMBL" id="TWD80048.1"/>
    </source>
</evidence>
<protein>
    <submittedName>
        <fullName evidence="1">Uncharacterized protein</fullName>
    </submittedName>
</protein>
<dbReference type="RefSeq" id="WP_145803696.1">
    <property type="nucleotide sequence ID" value="NZ_VIVK01000001.1"/>
</dbReference>
<dbReference type="EMBL" id="VIVK01000001">
    <property type="protein sequence ID" value="TWD80048.1"/>
    <property type="molecule type" value="Genomic_DNA"/>
</dbReference>
<dbReference type="OrthoDB" id="4828421at2"/>
<dbReference type="AlphaFoldDB" id="A0A561BMH9"/>
<dbReference type="Proteomes" id="UP000318380">
    <property type="component" value="Unassembled WGS sequence"/>
</dbReference>
<gene>
    <name evidence="1" type="ORF">FB561_1120</name>
</gene>
<evidence type="ECO:0000313" key="2">
    <source>
        <dbReference type="Proteomes" id="UP000318380"/>
    </source>
</evidence>
<keyword evidence="2" id="KW-1185">Reference proteome</keyword>